<sequence length="281" mass="32238">VCLGRPDTHTLVIPTKISATFLQQQHIETILVLCALFITPILSQDEVNAEEIGNHFEGDMILNPEQLMAVKEESRNVLIASKYKWPHNTVHYRIDIEKFDPSQIEYIRKAMDTIESVSCIKFVEAGQMAKKYVNIVFEKPGCYAILGYQAKPQMLNLTPARVGFGCFRIGTIMHELLHALGFVHQQSAADRNKYVKILWKNIDPDRKYNFKKYKYSEVSDFNVKYDYGSVMHYPEKSFSKNGEPTILPKEPNVTIGQRVKLSEGDILKLNRLYKCKKKSSG</sequence>
<feature type="active site" evidence="1">
    <location>
        <position position="175"/>
    </location>
</feature>
<feature type="domain" description="Peptidase M12A" evidence="3">
    <location>
        <begin position="76"/>
        <end position="276"/>
    </location>
</feature>
<feature type="binding site" evidence="1">
    <location>
        <position position="174"/>
    </location>
    <ligand>
        <name>Zn(2+)</name>
        <dbReference type="ChEBI" id="CHEBI:29105"/>
        <note>catalytic</note>
    </ligand>
</feature>
<organism evidence="4">
    <name type="scientific">Aedes albopictus</name>
    <name type="common">Asian tiger mosquito</name>
    <name type="synonym">Stegomyia albopicta</name>
    <dbReference type="NCBI Taxonomy" id="7160"/>
    <lineage>
        <taxon>Eukaryota</taxon>
        <taxon>Metazoa</taxon>
        <taxon>Ecdysozoa</taxon>
        <taxon>Arthropoda</taxon>
        <taxon>Hexapoda</taxon>
        <taxon>Insecta</taxon>
        <taxon>Pterygota</taxon>
        <taxon>Neoptera</taxon>
        <taxon>Endopterygota</taxon>
        <taxon>Diptera</taxon>
        <taxon>Nematocera</taxon>
        <taxon>Culicoidea</taxon>
        <taxon>Culicidae</taxon>
        <taxon>Culicinae</taxon>
        <taxon>Aedini</taxon>
        <taxon>Aedes</taxon>
        <taxon>Stegomyia</taxon>
    </lineage>
</organism>
<dbReference type="VEuPathDB" id="VectorBase:AALC636_035170"/>
<evidence type="ECO:0000256" key="1">
    <source>
        <dbReference type="PROSITE-ProRule" id="PRU01211"/>
    </source>
</evidence>
<keyword evidence="1 2" id="KW-0645">Protease</keyword>
<dbReference type="PANTHER" id="PTHR10127">
    <property type="entry name" value="DISCOIDIN, CUB, EGF, LAMININ , AND ZINC METALLOPROTEASE DOMAIN CONTAINING"/>
    <property type="match status" value="1"/>
</dbReference>
<dbReference type="VEuPathDB" id="VectorBase:AALF006934"/>
<proteinExistence type="evidence at transcript level"/>
<keyword evidence="1 2" id="KW-0378">Hydrolase</keyword>
<evidence type="ECO:0000259" key="3">
    <source>
        <dbReference type="PROSITE" id="PS51864"/>
    </source>
</evidence>
<feature type="binding site" evidence="1">
    <location>
        <position position="184"/>
    </location>
    <ligand>
        <name>Zn(2+)</name>
        <dbReference type="ChEBI" id="CHEBI:29105"/>
        <note>catalytic</note>
    </ligand>
</feature>
<keyword evidence="1 2" id="KW-0862">Zinc</keyword>
<feature type="non-terminal residue" evidence="4">
    <location>
        <position position="1"/>
    </location>
</feature>
<evidence type="ECO:0000313" key="4">
    <source>
        <dbReference type="EMBL" id="JAC10464.1"/>
    </source>
</evidence>
<dbReference type="EMBL" id="GAPW01003134">
    <property type="protein sequence ID" value="JAC10464.1"/>
    <property type="molecule type" value="mRNA"/>
</dbReference>
<dbReference type="GO" id="GO:0006508">
    <property type="term" value="P:proteolysis"/>
    <property type="evidence" value="ECO:0007669"/>
    <property type="project" value="UniProtKB-KW"/>
</dbReference>
<protein>
    <recommendedName>
        <fullName evidence="2">Metalloendopeptidase</fullName>
        <ecNumber evidence="2">3.4.24.-</ecNumber>
    </recommendedName>
</protein>
<dbReference type="SUPFAM" id="SSF55486">
    <property type="entry name" value="Metalloproteases ('zincins'), catalytic domain"/>
    <property type="match status" value="1"/>
</dbReference>
<evidence type="ECO:0000256" key="2">
    <source>
        <dbReference type="RuleBase" id="RU361183"/>
    </source>
</evidence>
<dbReference type="Pfam" id="PF01400">
    <property type="entry name" value="Astacin"/>
    <property type="match status" value="1"/>
</dbReference>
<dbReference type="AlphaFoldDB" id="A0A023EPM3"/>
<dbReference type="EC" id="3.4.24.-" evidence="2"/>
<dbReference type="Gene3D" id="3.40.390.10">
    <property type="entry name" value="Collagenase (Catalytic Domain)"/>
    <property type="match status" value="1"/>
</dbReference>
<comment type="caution">
    <text evidence="1">Lacks conserved residue(s) required for the propagation of feature annotation.</text>
</comment>
<dbReference type="InterPro" id="IPR001506">
    <property type="entry name" value="Peptidase_M12A"/>
</dbReference>
<accession>A0A023EPM3</accession>
<comment type="cofactor">
    <cofactor evidence="1 2">
        <name>Zn(2+)</name>
        <dbReference type="ChEBI" id="CHEBI:29105"/>
    </cofactor>
    <text evidence="1 2">Binds 1 zinc ion per subunit.</text>
</comment>
<dbReference type="CDD" id="cd04280">
    <property type="entry name" value="ZnMc_astacin_like"/>
    <property type="match status" value="1"/>
</dbReference>
<keyword evidence="1 2" id="KW-0479">Metal-binding</keyword>
<name>A0A023EPM3_AEDAL</name>
<dbReference type="GO" id="GO:0008270">
    <property type="term" value="F:zinc ion binding"/>
    <property type="evidence" value="ECO:0007669"/>
    <property type="project" value="UniProtKB-UniRule"/>
</dbReference>
<dbReference type="VEuPathDB" id="VectorBase:AALFPA_064256"/>
<keyword evidence="1 2" id="KW-0482">Metalloprotease</keyword>
<reference evidence="4" key="1">
    <citation type="journal article" date="2014" name="PLoS Negl. Trop. Dis.">
        <title>Identification and characterization of seminal fluid proteins in the Asian tiger mosquito, Aedes albopictus.</title>
        <authorList>
            <person name="Boes K.E."/>
            <person name="Ribeiro J.M."/>
            <person name="Wong A."/>
            <person name="Harrington L.C."/>
            <person name="Wolfner M.F."/>
            <person name="Sirot L.K."/>
        </authorList>
    </citation>
    <scope>NUCLEOTIDE SEQUENCE</scope>
    <source>
        <tissue evidence="4">Reproductive organs</tissue>
    </source>
</reference>
<dbReference type="PRINTS" id="PR00480">
    <property type="entry name" value="ASTACIN"/>
</dbReference>
<dbReference type="PANTHER" id="PTHR10127:SF814">
    <property type="entry name" value="MEPRIN A SUBUNIT BETA"/>
    <property type="match status" value="1"/>
</dbReference>
<dbReference type="InterPro" id="IPR034035">
    <property type="entry name" value="Astacin-like_dom"/>
</dbReference>
<feature type="binding site" evidence="1">
    <location>
        <position position="178"/>
    </location>
    <ligand>
        <name>Zn(2+)</name>
        <dbReference type="ChEBI" id="CHEBI:29105"/>
        <note>catalytic</note>
    </ligand>
</feature>
<dbReference type="SMART" id="SM00235">
    <property type="entry name" value="ZnMc"/>
    <property type="match status" value="1"/>
</dbReference>
<dbReference type="MEROPS" id="M12.A10"/>
<dbReference type="PROSITE" id="PS51864">
    <property type="entry name" value="ASTACIN"/>
    <property type="match status" value="1"/>
</dbReference>
<dbReference type="GO" id="GO:0004222">
    <property type="term" value="F:metalloendopeptidase activity"/>
    <property type="evidence" value="ECO:0007669"/>
    <property type="project" value="UniProtKB-UniRule"/>
</dbReference>
<dbReference type="InterPro" id="IPR006026">
    <property type="entry name" value="Peptidase_Metallo"/>
</dbReference>
<dbReference type="InterPro" id="IPR024079">
    <property type="entry name" value="MetalloPept_cat_dom_sf"/>
</dbReference>